<dbReference type="OrthoDB" id="6198158at2"/>
<keyword evidence="2" id="KW-0808">Transferase</keyword>
<accession>A0A0A7S1T4</accession>
<dbReference type="GO" id="GO:0003984">
    <property type="term" value="F:acetolactate synthase activity"/>
    <property type="evidence" value="ECO:0007669"/>
    <property type="project" value="UniProtKB-EC"/>
</dbReference>
<protein>
    <submittedName>
        <fullName evidence="3">Acetolactate synthase 2 small subunit</fullName>
    </submittedName>
    <submittedName>
        <fullName evidence="2">Acetolactate synthase, small subunit</fullName>
        <ecNumber evidence="2">2.2.1.6</ecNumber>
    </submittedName>
</protein>
<dbReference type="EC" id="2.2.1.6" evidence="2"/>
<dbReference type="Gene3D" id="3.30.70.260">
    <property type="match status" value="1"/>
</dbReference>
<keyword evidence="4" id="KW-1185">Reference proteome</keyword>
<name>A0A0A7S1T4_FRIPE</name>
<dbReference type="EMBL" id="QGLM01000017">
    <property type="protein sequence ID" value="PXY94954.1"/>
    <property type="molecule type" value="Genomic_DNA"/>
</dbReference>
<gene>
    <name evidence="3" type="ORF">DKK76_08145</name>
    <name evidence="2" type="ORF">FPB0191_01699</name>
</gene>
<dbReference type="RefSeq" id="WP_039105309.1">
    <property type="nucleotide sequence ID" value="NZ_CALYQC010000014.1"/>
</dbReference>
<evidence type="ECO:0000313" key="5">
    <source>
        <dbReference type="Proteomes" id="UP000247838"/>
    </source>
</evidence>
<evidence type="ECO:0000313" key="2">
    <source>
        <dbReference type="EMBL" id="AJA45515.1"/>
    </source>
</evidence>
<dbReference type="EMBL" id="CP009056">
    <property type="protein sequence ID" value="AJA45515.1"/>
    <property type="molecule type" value="Genomic_DNA"/>
</dbReference>
<evidence type="ECO:0000313" key="3">
    <source>
        <dbReference type="EMBL" id="PXY94954.1"/>
    </source>
</evidence>
<organism evidence="2 4">
    <name type="scientific">Frischella perrara</name>
    <dbReference type="NCBI Taxonomy" id="1267021"/>
    <lineage>
        <taxon>Bacteria</taxon>
        <taxon>Pseudomonadati</taxon>
        <taxon>Pseudomonadota</taxon>
        <taxon>Gammaproteobacteria</taxon>
        <taxon>Orbales</taxon>
        <taxon>Orbaceae</taxon>
        <taxon>Frischella</taxon>
    </lineage>
</organism>
<dbReference type="InterPro" id="IPR002912">
    <property type="entry name" value="ACT_dom"/>
</dbReference>
<dbReference type="STRING" id="1267021.FPB0191_01699"/>
<dbReference type="AlphaFoldDB" id="A0A0A7S1T4"/>
<evidence type="ECO:0000259" key="1">
    <source>
        <dbReference type="PROSITE" id="PS51671"/>
    </source>
</evidence>
<feature type="domain" description="ACT" evidence="1">
    <location>
        <begin position="5"/>
        <end position="73"/>
    </location>
</feature>
<reference evidence="3 5" key="2">
    <citation type="submission" date="2018-05" db="EMBL/GenBank/DDBJ databases">
        <title>Reference genomes for bee gut microbiota database.</title>
        <authorList>
            <person name="Ellegaard K.M."/>
        </authorList>
    </citation>
    <scope>NUCLEOTIDE SEQUENCE [LARGE SCALE GENOMIC DNA]</scope>
    <source>
        <strain evidence="3 5">ESL0167</strain>
    </source>
</reference>
<dbReference type="HOGENOM" id="CLU_183627_0_0_6"/>
<proteinExistence type="predicted"/>
<dbReference type="Proteomes" id="UP000247838">
    <property type="component" value="Unassembled WGS sequence"/>
</dbReference>
<reference evidence="2 4" key="1">
    <citation type="journal article" date="2014" name="Appl. Environ. Microbiol.">
        <title>Gut symbionts from distinct hosts exhibit genotoxic activity via divergent colibactin biosynthetic pathways.</title>
        <authorList>
            <person name="Engel P."/>
            <person name="Vizcaino M.I."/>
            <person name="Crawford J.M."/>
        </authorList>
    </citation>
    <scope>NUCLEOTIDE SEQUENCE [LARGE SCALE GENOMIC DNA]</scope>
    <source>
        <strain evidence="2 4">PEB0191</strain>
    </source>
</reference>
<sequence length="73" mass="8443">MENYQLIIKAYDRSGALERILRVIRHRGGYIQSMNMHAEQNKELLVKFDLINSKAKSQITTQLLKLADIIAID</sequence>
<dbReference type="KEGG" id="fpp:FPB0191_01699"/>
<dbReference type="Proteomes" id="UP000030901">
    <property type="component" value="Chromosome"/>
</dbReference>
<dbReference type="InterPro" id="IPR045865">
    <property type="entry name" value="ACT-like_dom_sf"/>
</dbReference>
<evidence type="ECO:0000313" key="4">
    <source>
        <dbReference type="Proteomes" id="UP000030901"/>
    </source>
</evidence>
<dbReference type="PROSITE" id="PS51671">
    <property type="entry name" value="ACT"/>
    <property type="match status" value="1"/>
</dbReference>
<dbReference type="SUPFAM" id="SSF55021">
    <property type="entry name" value="ACT-like"/>
    <property type="match status" value="1"/>
</dbReference>
<dbReference type="Pfam" id="PF13710">
    <property type="entry name" value="ACT_5"/>
    <property type="match status" value="1"/>
</dbReference>